<comment type="caution">
    <text evidence="1">The sequence shown here is derived from an EMBL/GenBank/DDBJ whole genome shotgun (WGS) entry which is preliminary data.</text>
</comment>
<protein>
    <submittedName>
        <fullName evidence="1">Uncharacterized protein</fullName>
    </submittedName>
</protein>
<dbReference type="Proteomes" id="UP000607653">
    <property type="component" value="Unassembled WGS sequence"/>
</dbReference>
<proteinExistence type="predicted"/>
<evidence type="ECO:0000313" key="2">
    <source>
        <dbReference type="Proteomes" id="UP000607653"/>
    </source>
</evidence>
<gene>
    <name evidence="1" type="ORF">HUJ06_024077</name>
</gene>
<keyword evidence="2" id="KW-1185">Reference proteome</keyword>
<accession>A0A822XLY2</accession>
<dbReference type="EMBL" id="DUZY01000001">
    <property type="protein sequence ID" value="DAD22614.1"/>
    <property type="molecule type" value="Genomic_DNA"/>
</dbReference>
<name>A0A822XLY2_NELNU</name>
<dbReference type="AlphaFoldDB" id="A0A822XLY2"/>
<evidence type="ECO:0000313" key="1">
    <source>
        <dbReference type="EMBL" id="DAD22614.1"/>
    </source>
</evidence>
<reference evidence="1 2" key="1">
    <citation type="journal article" date="2020" name="Mol. Biol. Evol.">
        <title>Distinct Expression and Methylation Patterns for Genes with Different Fates following a Single Whole-Genome Duplication in Flowering Plants.</title>
        <authorList>
            <person name="Shi T."/>
            <person name="Rahmani R.S."/>
            <person name="Gugger P.F."/>
            <person name="Wang M."/>
            <person name="Li H."/>
            <person name="Zhang Y."/>
            <person name="Li Z."/>
            <person name="Wang Q."/>
            <person name="Van de Peer Y."/>
            <person name="Marchal K."/>
            <person name="Chen J."/>
        </authorList>
    </citation>
    <scope>NUCLEOTIDE SEQUENCE [LARGE SCALE GENOMIC DNA]</scope>
    <source>
        <tissue evidence="1">Leaf</tissue>
    </source>
</reference>
<organism evidence="1 2">
    <name type="scientific">Nelumbo nucifera</name>
    <name type="common">Sacred lotus</name>
    <dbReference type="NCBI Taxonomy" id="4432"/>
    <lineage>
        <taxon>Eukaryota</taxon>
        <taxon>Viridiplantae</taxon>
        <taxon>Streptophyta</taxon>
        <taxon>Embryophyta</taxon>
        <taxon>Tracheophyta</taxon>
        <taxon>Spermatophyta</taxon>
        <taxon>Magnoliopsida</taxon>
        <taxon>Proteales</taxon>
        <taxon>Nelumbonaceae</taxon>
        <taxon>Nelumbo</taxon>
    </lineage>
</organism>
<sequence length="55" mass="6708">MELAEMEMIKAREAWRVEKERRLIESEAEMTQMLLETQLQVASFLLQKNQKRKRK</sequence>